<evidence type="ECO:0000256" key="4">
    <source>
        <dbReference type="ARBA" id="ARBA00022980"/>
    </source>
</evidence>
<dbReference type="GO" id="GO:0003735">
    <property type="term" value="F:structural constituent of ribosome"/>
    <property type="evidence" value="ECO:0007669"/>
    <property type="project" value="UniProtKB-UniRule"/>
</dbReference>
<evidence type="ECO:0000256" key="5">
    <source>
        <dbReference type="ARBA" id="ARBA00023274"/>
    </source>
</evidence>
<keyword evidence="5 6" id="KW-0687">Ribonucleoprotein</keyword>
<accession>A0A832WAT5</accession>
<dbReference type="GO" id="GO:0005840">
    <property type="term" value="C:ribosome"/>
    <property type="evidence" value="ECO:0007669"/>
    <property type="project" value="UniProtKB-UniRule"/>
</dbReference>
<dbReference type="HAMAP" id="MF_01369_A">
    <property type="entry name" value="Ribosomal_uL23_A"/>
    <property type="match status" value="1"/>
</dbReference>
<dbReference type="NCBIfam" id="TIGR03636">
    <property type="entry name" value="uL23_arch"/>
    <property type="match status" value="1"/>
</dbReference>
<comment type="function">
    <text evidence="6">Binds to 23S rRNA. One of the proteins that surrounds the polypeptide exit tunnel on the outside of the ribosome.</text>
</comment>
<name>A0A832WAT5_9EURY</name>
<sequence length="95" mass="10856">MAKRYGPKIEDPHDVLLYPVATEKAMRLMEAENKLTFIVRRDANKPLIKKAVEELFDVEVEKVNTLITPTGEKKAYVKLKPEYRAEDVAVDLGIL</sequence>
<dbReference type="GO" id="GO:0006412">
    <property type="term" value="P:translation"/>
    <property type="evidence" value="ECO:0007669"/>
    <property type="project" value="UniProtKB-UniRule"/>
</dbReference>
<gene>
    <name evidence="6" type="primary">rpl23</name>
    <name evidence="8" type="ORF">HA336_04255</name>
</gene>
<keyword evidence="2 6" id="KW-0699">rRNA-binding</keyword>
<dbReference type="GeneID" id="1477716"/>
<evidence type="ECO:0000313" key="9">
    <source>
        <dbReference type="Proteomes" id="UP000619545"/>
    </source>
</evidence>
<dbReference type="GO" id="GO:0019843">
    <property type="term" value="F:rRNA binding"/>
    <property type="evidence" value="ECO:0007669"/>
    <property type="project" value="UniProtKB-UniRule"/>
</dbReference>
<keyword evidence="3 6" id="KW-0694">RNA-binding</keyword>
<reference evidence="8" key="1">
    <citation type="journal article" date="2020" name="bioRxiv">
        <title>A rank-normalized archaeal taxonomy based on genome phylogeny resolves widespread incomplete and uneven classifications.</title>
        <authorList>
            <person name="Rinke C."/>
            <person name="Chuvochina M."/>
            <person name="Mussig A.J."/>
            <person name="Chaumeil P.-A."/>
            <person name="Waite D.W."/>
            <person name="Whitman W.B."/>
            <person name="Parks D.H."/>
            <person name="Hugenholtz P."/>
        </authorList>
    </citation>
    <scope>NUCLEOTIDE SEQUENCE</scope>
    <source>
        <strain evidence="8">UBA8853</strain>
    </source>
</reference>
<dbReference type="Gene3D" id="3.30.70.330">
    <property type="match status" value="1"/>
</dbReference>
<dbReference type="PROSITE" id="PS00050">
    <property type="entry name" value="RIBOSOMAL_L23"/>
    <property type="match status" value="1"/>
</dbReference>
<dbReference type="AlphaFoldDB" id="A0A832WAT5"/>
<comment type="caution">
    <text evidence="8">The sequence shown here is derived from an EMBL/GenBank/DDBJ whole genome shotgun (WGS) entry which is preliminary data.</text>
</comment>
<comment type="subunit">
    <text evidence="6">Part of the 50S ribosomal subunit. Contacts protein L29.</text>
</comment>
<dbReference type="OMA" id="FDVIKMP"/>
<evidence type="ECO:0000256" key="1">
    <source>
        <dbReference type="ARBA" id="ARBA00006700"/>
    </source>
</evidence>
<dbReference type="EMBL" id="DUJS01000004">
    <property type="protein sequence ID" value="HII70428.1"/>
    <property type="molecule type" value="Genomic_DNA"/>
</dbReference>
<dbReference type="GO" id="GO:1990904">
    <property type="term" value="C:ribonucleoprotein complex"/>
    <property type="evidence" value="ECO:0007669"/>
    <property type="project" value="UniProtKB-KW"/>
</dbReference>
<evidence type="ECO:0000256" key="3">
    <source>
        <dbReference type="ARBA" id="ARBA00022884"/>
    </source>
</evidence>
<dbReference type="HAMAP" id="MF_01369_B">
    <property type="entry name" value="Ribosomal_uL23_B"/>
    <property type="match status" value="1"/>
</dbReference>
<dbReference type="FunFam" id="3.30.70.330:FF:000532">
    <property type="entry name" value="50S ribosomal protein L23"/>
    <property type="match status" value="1"/>
</dbReference>
<evidence type="ECO:0000256" key="2">
    <source>
        <dbReference type="ARBA" id="ARBA00022730"/>
    </source>
</evidence>
<comment type="similarity">
    <text evidence="1 6 7">Belongs to the universal ribosomal protein uL23 family.</text>
</comment>
<dbReference type="Proteomes" id="UP000619545">
    <property type="component" value="Unassembled WGS sequence"/>
</dbReference>
<dbReference type="PANTHER" id="PTHR11620">
    <property type="entry name" value="60S RIBOSOMAL PROTEIN L23A"/>
    <property type="match status" value="1"/>
</dbReference>
<dbReference type="InterPro" id="IPR013025">
    <property type="entry name" value="Ribosomal_uL23-like"/>
</dbReference>
<evidence type="ECO:0000256" key="6">
    <source>
        <dbReference type="HAMAP-Rule" id="MF_01369"/>
    </source>
</evidence>
<dbReference type="InterPro" id="IPR019985">
    <property type="entry name" value="Ribosomal_uL23"/>
</dbReference>
<dbReference type="RefSeq" id="WP_011018783.1">
    <property type="nucleotide sequence ID" value="NZ_DUJS01000004.1"/>
</dbReference>
<proteinExistence type="inferred from homology"/>
<evidence type="ECO:0000256" key="7">
    <source>
        <dbReference type="RuleBase" id="RU003934"/>
    </source>
</evidence>
<dbReference type="SUPFAM" id="SSF54189">
    <property type="entry name" value="Ribosomal proteins S24e, L23 and L15e"/>
    <property type="match status" value="1"/>
</dbReference>
<organism evidence="8 9">
    <name type="scientific">Methanopyrus kandleri</name>
    <dbReference type="NCBI Taxonomy" id="2320"/>
    <lineage>
        <taxon>Archaea</taxon>
        <taxon>Methanobacteriati</taxon>
        <taxon>Methanobacteriota</taxon>
        <taxon>Methanomada group</taxon>
        <taxon>Methanopyri</taxon>
        <taxon>Methanopyrales</taxon>
        <taxon>Methanopyraceae</taxon>
        <taxon>Methanopyrus</taxon>
    </lineage>
</organism>
<dbReference type="NCBIfam" id="NF011118">
    <property type="entry name" value="PRK14548.1"/>
    <property type="match status" value="1"/>
</dbReference>
<dbReference type="InterPro" id="IPR012678">
    <property type="entry name" value="Ribosomal_uL23/eL15/eS24_sf"/>
</dbReference>
<dbReference type="InterPro" id="IPR001014">
    <property type="entry name" value="Ribosomal_uL23_CS"/>
</dbReference>
<dbReference type="InterPro" id="IPR012677">
    <property type="entry name" value="Nucleotide-bd_a/b_plait_sf"/>
</dbReference>
<evidence type="ECO:0000313" key="8">
    <source>
        <dbReference type="EMBL" id="HII70428.1"/>
    </source>
</evidence>
<dbReference type="SMR" id="A0A832WAT5"/>
<dbReference type="Pfam" id="PF00276">
    <property type="entry name" value="Ribosomal_L23"/>
    <property type="match status" value="1"/>
</dbReference>
<keyword evidence="4 6" id="KW-0689">Ribosomal protein</keyword>
<protein>
    <recommendedName>
        <fullName evidence="6">Large ribosomal subunit protein uL23</fullName>
    </recommendedName>
</protein>